<dbReference type="InterPro" id="IPR004680">
    <property type="entry name" value="Cit_transptr-like_dom"/>
</dbReference>
<feature type="transmembrane region" description="Helical" evidence="10">
    <location>
        <begin position="194"/>
        <end position="210"/>
    </location>
</feature>
<evidence type="ECO:0000313" key="12">
    <source>
        <dbReference type="EMBL" id="MCP3426325.1"/>
    </source>
</evidence>
<name>A0A9X2KIR9_9MICC</name>
<feature type="transmembrane region" description="Helical" evidence="10">
    <location>
        <begin position="330"/>
        <end position="354"/>
    </location>
</feature>
<keyword evidence="4" id="KW-0813">Transport</keyword>
<gene>
    <name evidence="12" type="ORF">NBM05_10010</name>
</gene>
<dbReference type="AlphaFoldDB" id="A0A9X2KIR9"/>
<evidence type="ECO:0000256" key="9">
    <source>
        <dbReference type="ARBA" id="ARBA00023136"/>
    </source>
</evidence>
<feature type="transmembrane region" description="Helical" evidence="10">
    <location>
        <begin position="171"/>
        <end position="188"/>
    </location>
</feature>
<keyword evidence="6 10" id="KW-0812">Transmembrane</keyword>
<keyword evidence="7" id="KW-0059">Arsenical resistance</keyword>
<evidence type="ECO:0000256" key="2">
    <source>
        <dbReference type="ARBA" id="ARBA00006433"/>
    </source>
</evidence>
<evidence type="ECO:0000256" key="7">
    <source>
        <dbReference type="ARBA" id="ARBA00022849"/>
    </source>
</evidence>
<feature type="transmembrane region" description="Helical" evidence="10">
    <location>
        <begin position="291"/>
        <end position="318"/>
    </location>
</feature>
<comment type="similarity">
    <text evidence="3">Belongs to the CitM (TC 2.A.11) transporter family.</text>
</comment>
<feature type="transmembrane region" description="Helical" evidence="10">
    <location>
        <begin position="91"/>
        <end position="111"/>
    </location>
</feature>
<evidence type="ECO:0000256" key="5">
    <source>
        <dbReference type="ARBA" id="ARBA00022475"/>
    </source>
</evidence>
<evidence type="ECO:0000256" key="4">
    <source>
        <dbReference type="ARBA" id="ARBA00022448"/>
    </source>
</evidence>
<dbReference type="PANTHER" id="PTHR43302:SF5">
    <property type="entry name" value="TRANSPORTER ARSB-RELATED"/>
    <property type="match status" value="1"/>
</dbReference>
<reference evidence="12" key="1">
    <citation type="submission" date="2022-06" db="EMBL/GenBank/DDBJ databases">
        <title>Rothia sp. isolated from sandalwood seedling.</title>
        <authorList>
            <person name="Tuikhar N."/>
            <person name="Kirdat K."/>
            <person name="Thorat V."/>
            <person name="Swetha P."/>
            <person name="Padma S."/>
            <person name="Sundararaj R."/>
            <person name="Yadav A."/>
        </authorList>
    </citation>
    <scope>NUCLEOTIDE SEQUENCE</scope>
    <source>
        <strain evidence="12">AR01</strain>
    </source>
</reference>
<keyword evidence="5" id="KW-1003">Cell membrane</keyword>
<proteinExistence type="inferred from homology"/>
<keyword evidence="13" id="KW-1185">Reference proteome</keyword>
<dbReference type="PRINTS" id="PR00758">
    <property type="entry name" value="ARSENICPUMP"/>
</dbReference>
<feature type="transmembrane region" description="Helical" evidence="10">
    <location>
        <begin position="48"/>
        <end position="79"/>
    </location>
</feature>
<feature type="domain" description="Citrate transporter-like" evidence="11">
    <location>
        <begin position="8"/>
        <end position="290"/>
    </location>
</feature>
<comment type="similarity">
    <text evidence="2">Belongs to the ArsB family.</text>
</comment>
<dbReference type="RefSeq" id="WP_254166922.1">
    <property type="nucleotide sequence ID" value="NZ_JANAFB010000023.1"/>
</dbReference>
<protein>
    <submittedName>
        <fullName evidence="12">SLC13 family permease</fullName>
    </submittedName>
</protein>
<evidence type="ECO:0000256" key="8">
    <source>
        <dbReference type="ARBA" id="ARBA00022989"/>
    </source>
</evidence>
<dbReference type="EMBL" id="JANAFB010000023">
    <property type="protein sequence ID" value="MCP3426325.1"/>
    <property type="molecule type" value="Genomic_DNA"/>
</dbReference>
<evidence type="ECO:0000259" key="11">
    <source>
        <dbReference type="Pfam" id="PF03600"/>
    </source>
</evidence>
<dbReference type="Pfam" id="PF03600">
    <property type="entry name" value="CitMHS"/>
    <property type="match status" value="1"/>
</dbReference>
<dbReference type="GO" id="GO:0005886">
    <property type="term" value="C:plasma membrane"/>
    <property type="evidence" value="ECO:0007669"/>
    <property type="project" value="UniProtKB-SubCell"/>
</dbReference>
<evidence type="ECO:0000313" key="13">
    <source>
        <dbReference type="Proteomes" id="UP001139502"/>
    </source>
</evidence>
<comment type="subcellular location">
    <subcellularLocation>
        <location evidence="1">Cell membrane</location>
        <topology evidence="1">Multi-pass membrane protein</topology>
    </subcellularLocation>
</comment>
<dbReference type="GO" id="GO:0046685">
    <property type="term" value="P:response to arsenic-containing substance"/>
    <property type="evidence" value="ECO:0007669"/>
    <property type="project" value="UniProtKB-KW"/>
</dbReference>
<dbReference type="Proteomes" id="UP001139502">
    <property type="component" value="Unassembled WGS sequence"/>
</dbReference>
<dbReference type="GO" id="GO:0015105">
    <property type="term" value="F:arsenite transmembrane transporter activity"/>
    <property type="evidence" value="ECO:0007669"/>
    <property type="project" value="InterPro"/>
</dbReference>
<evidence type="ECO:0000256" key="3">
    <source>
        <dbReference type="ARBA" id="ARBA00009843"/>
    </source>
</evidence>
<evidence type="ECO:0000256" key="6">
    <source>
        <dbReference type="ARBA" id="ARBA00022692"/>
    </source>
</evidence>
<comment type="caution">
    <text evidence="12">The sequence shown here is derived from an EMBL/GenBank/DDBJ whole genome shotgun (WGS) entry which is preliminary data.</text>
</comment>
<feature type="transmembrane region" description="Helical" evidence="10">
    <location>
        <begin position="222"/>
        <end position="242"/>
    </location>
</feature>
<sequence>MLELADRAIPVLGFLLGMTLVAELADRAGLFRAVAALLVRWTRGSVPVLWLGIVVAAILCTAFLSLDTTAVLLTPAVLAVAQRLRIDPRPFAYTCVWLANTASLFLPVSNLTNLLAISARSLSTRALLAEMWLPGSVTVLVTVALLALLFRRTLWRGGRAARAAGRGRHPLLGAAAAVVAGLAAAILLGADVTLAALGAAAALIIATAVLEPGRLRGLPVPWRLMLGVAALFVLVQLARGAVLDDALAGLAFGHDPLGLLGVAGGGAALANLINNLPAYLALEGIAEGSPLLGAALLVGVNAGALVTPWASLATLLWLGRCRAAGVRIHLGGFTARGALLVCLAVPAATLALGLGTPG</sequence>
<dbReference type="PANTHER" id="PTHR43302">
    <property type="entry name" value="TRANSPORTER ARSB-RELATED"/>
    <property type="match status" value="1"/>
</dbReference>
<accession>A0A9X2KIR9</accession>
<feature type="transmembrane region" description="Helical" evidence="10">
    <location>
        <begin position="131"/>
        <end position="150"/>
    </location>
</feature>
<dbReference type="InterPro" id="IPR000802">
    <property type="entry name" value="Arsenical_pump_ArsB"/>
</dbReference>
<keyword evidence="8 10" id="KW-1133">Transmembrane helix</keyword>
<keyword evidence="9 10" id="KW-0472">Membrane</keyword>
<organism evidence="12 13">
    <name type="scientific">Rothia santali</name>
    <dbReference type="NCBI Taxonomy" id="2949643"/>
    <lineage>
        <taxon>Bacteria</taxon>
        <taxon>Bacillati</taxon>
        <taxon>Actinomycetota</taxon>
        <taxon>Actinomycetes</taxon>
        <taxon>Micrococcales</taxon>
        <taxon>Micrococcaceae</taxon>
        <taxon>Rothia</taxon>
    </lineage>
</organism>
<evidence type="ECO:0000256" key="10">
    <source>
        <dbReference type="SAM" id="Phobius"/>
    </source>
</evidence>
<evidence type="ECO:0000256" key="1">
    <source>
        <dbReference type="ARBA" id="ARBA00004651"/>
    </source>
</evidence>